<protein>
    <submittedName>
        <fullName evidence="1">Uncharacterized protein</fullName>
    </submittedName>
</protein>
<organism evidence="1 2">
    <name type="scientific">Modicella reniformis</name>
    <dbReference type="NCBI Taxonomy" id="1440133"/>
    <lineage>
        <taxon>Eukaryota</taxon>
        <taxon>Fungi</taxon>
        <taxon>Fungi incertae sedis</taxon>
        <taxon>Mucoromycota</taxon>
        <taxon>Mortierellomycotina</taxon>
        <taxon>Mortierellomycetes</taxon>
        <taxon>Mortierellales</taxon>
        <taxon>Mortierellaceae</taxon>
        <taxon>Modicella</taxon>
    </lineage>
</organism>
<name>A0A9P6LRM7_9FUNG</name>
<reference evidence="1" key="1">
    <citation type="journal article" date="2020" name="Fungal Divers.">
        <title>Resolving the Mortierellaceae phylogeny through synthesis of multi-gene phylogenetics and phylogenomics.</title>
        <authorList>
            <person name="Vandepol N."/>
            <person name="Liber J."/>
            <person name="Desiro A."/>
            <person name="Na H."/>
            <person name="Kennedy M."/>
            <person name="Barry K."/>
            <person name="Grigoriev I.V."/>
            <person name="Miller A.N."/>
            <person name="O'Donnell K."/>
            <person name="Stajich J.E."/>
            <person name="Bonito G."/>
        </authorList>
    </citation>
    <scope>NUCLEOTIDE SEQUENCE</scope>
    <source>
        <strain evidence="1">MES-2147</strain>
    </source>
</reference>
<gene>
    <name evidence="1" type="ORF">BGZ65_009481</name>
</gene>
<feature type="non-terminal residue" evidence="1">
    <location>
        <position position="1"/>
    </location>
</feature>
<evidence type="ECO:0000313" key="2">
    <source>
        <dbReference type="Proteomes" id="UP000749646"/>
    </source>
</evidence>
<dbReference type="AlphaFoldDB" id="A0A9P6LRM7"/>
<comment type="caution">
    <text evidence="1">The sequence shown here is derived from an EMBL/GenBank/DDBJ whole genome shotgun (WGS) entry which is preliminary data.</text>
</comment>
<dbReference type="Proteomes" id="UP000749646">
    <property type="component" value="Unassembled WGS sequence"/>
</dbReference>
<keyword evidence="2" id="KW-1185">Reference proteome</keyword>
<sequence length="251" mass="28519">YLFESINVERSLHNLQLAAIDIVSNVDKRTTQRNIHYFLSLNYIWDMSNGLPGVQLRQLYATLSSDVIQLCATLDQQLSDGVAALKLCPEYHSFEKGLEDTFCHAVLDALLTIHFPKKGEYVLDWANKATEGSKEGRQNGYTPDAEVAERLPLLRTQNDASHNDLQEWFPPLVSVMLRLLALRSKRYLSYFLVFTPADVSYGKFFTMNNGDGEASIYTEILPNTPLRIEYDDVEEGTFDTGRCGGLHHIHR</sequence>
<dbReference type="EMBL" id="JAAAHW010010829">
    <property type="protein sequence ID" value="KAF9922578.1"/>
    <property type="molecule type" value="Genomic_DNA"/>
</dbReference>
<feature type="non-terminal residue" evidence="1">
    <location>
        <position position="251"/>
    </location>
</feature>
<proteinExistence type="predicted"/>
<evidence type="ECO:0000313" key="1">
    <source>
        <dbReference type="EMBL" id="KAF9922578.1"/>
    </source>
</evidence>
<accession>A0A9P6LRM7</accession>
<dbReference type="OrthoDB" id="2440536at2759"/>